<sequence>MAAENPTSKDIQLIFKRLKHCATNKACFDCGHQNPTWASVTYGVFLCIDCSAVHRSLGVHLTFIRSTQLDTSWTWIQLRHMQCGGNAKATAFFRQHNLNTTDAMAKYNSRVANMYREKLASLAQKAHKQYGTQVLIDTGNPAHDHAHTPEKKDVDFFHEITTSVTSITANEPITTNGTTKTTNGATPSPTVEYDVTDKLSQAEKDVSRLSISPPKHPEPRISTIGGRKTGKKSAAKKGKLGATKVTTDFSALESQVNKAEKLAKTEEVKAFEETGAISGNLAYKPKNFKKEEEKLRHSDPKKAAQLERLGMGFGYGKEPSHLSHSASAGLSTVEQVNPTSSSRQKSVLDRYGDNTDGYFDSGSGSGSIHDSPPSYSLDEFLETEKPKPKDFYTRSDDSTYRSNARKDYSSSSRGNGDEAQKKFANAKAISSDQFFGNSADASYDTKVKLDRMSGASAISSADLFGEEQRSGQRGASLQSPEMYQLREGIGRMTEKISNVASGVLSTIQDRYNSGYNG</sequence>
<dbReference type="Pfam" id="PF01412">
    <property type="entry name" value="ArfGap"/>
    <property type="match status" value="1"/>
</dbReference>
<dbReference type="PRINTS" id="PR00405">
    <property type="entry name" value="REVINTRACTNG"/>
</dbReference>
<dbReference type="EMBL" id="CACRXK020001171">
    <property type="protein sequence ID" value="CAB3987425.1"/>
    <property type="molecule type" value="Genomic_DNA"/>
</dbReference>
<gene>
    <name evidence="6" type="ORF">PACLA_8A031012</name>
</gene>
<evidence type="ECO:0000256" key="2">
    <source>
        <dbReference type="ARBA" id="ARBA00022723"/>
    </source>
</evidence>
<dbReference type="GO" id="GO:0005096">
    <property type="term" value="F:GTPase activator activity"/>
    <property type="evidence" value="ECO:0007669"/>
    <property type="project" value="UniProtKB-KW"/>
</dbReference>
<organism evidence="6 7">
    <name type="scientific">Paramuricea clavata</name>
    <name type="common">Red gorgonian</name>
    <name type="synonym">Violescent sea-whip</name>
    <dbReference type="NCBI Taxonomy" id="317549"/>
    <lineage>
        <taxon>Eukaryota</taxon>
        <taxon>Metazoa</taxon>
        <taxon>Cnidaria</taxon>
        <taxon>Anthozoa</taxon>
        <taxon>Octocorallia</taxon>
        <taxon>Malacalcyonacea</taxon>
        <taxon>Plexauridae</taxon>
        <taxon>Paramuricea</taxon>
    </lineage>
</organism>
<feature type="region of interest" description="Disordered" evidence="5">
    <location>
        <begin position="171"/>
        <end position="190"/>
    </location>
</feature>
<keyword evidence="3" id="KW-0863">Zinc-finger</keyword>
<evidence type="ECO:0000256" key="3">
    <source>
        <dbReference type="ARBA" id="ARBA00022771"/>
    </source>
</evidence>
<dbReference type="InterPro" id="IPR001164">
    <property type="entry name" value="ArfGAP_dom"/>
</dbReference>
<dbReference type="InterPro" id="IPR038508">
    <property type="entry name" value="ArfGAP_dom_sf"/>
</dbReference>
<feature type="compositionally biased region" description="Basic and acidic residues" evidence="5">
    <location>
        <begin position="382"/>
        <end position="408"/>
    </location>
</feature>
<dbReference type="SMART" id="SM00105">
    <property type="entry name" value="ArfGap"/>
    <property type="match status" value="1"/>
</dbReference>
<dbReference type="SUPFAM" id="SSF57863">
    <property type="entry name" value="ArfGap/RecO-like zinc finger"/>
    <property type="match status" value="1"/>
</dbReference>
<dbReference type="GO" id="GO:0008270">
    <property type="term" value="F:zinc ion binding"/>
    <property type="evidence" value="ECO:0007669"/>
    <property type="project" value="UniProtKB-KW"/>
</dbReference>
<accession>A0A7D9HQH6</accession>
<evidence type="ECO:0000313" key="6">
    <source>
        <dbReference type="EMBL" id="CAB3987425.1"/>
    </source>
</evidence>
<dbReference type="PANTHER" id="PTHR45686:SF4">
    <property type="entry name" value="ADP-RIBOSYLATION FACTOR GTPASE ACTIVATING PROTEIN 3, ISOFORM H"/>
    <property type="match status" value="1"/>
</dbReference>
<evidence type="ECO:0000313" key="7">
    <source>
        <dbReference type="Proteomes" id="UP001152795"/>
    </source>
</evidence>
<comment type="caution">
    <text evidence="6">The sequence shown here is derived from an EMBL/GenBank/DDBJ whole genome shotgun (WGS) entry which is preliminary data.</text>
</comment>
<evidence type="ECO:0000256" key="5">
    <source>
        <dbReference type="SAM" id="MobiDB-lite"/>
    </source>
</evidence>
<dbReference type="PROSITE" id="PS50115">
    <property type="entry name" value="ARFGAP"/>
    <property type="match status" value="1"/>
</dbReference>
<feature type="compositionally biased region" description="Basic residues" evidence="5">
    <location>
        <begin position="228"/>
        <end position="239"/>
    </location>
</feature>
<keyword evidence="2" id="KW-0479">Metal-binding</keyword>
<dbReference type="Proteomes" id="UP001152795">
    <property type="component" value="Unassembled WGS sequence"/>
</dbReference>
<feature type="compositionally biased region" description="Low complexity" evidence="5">
    <location>
        <begin position="322"/>
        <end position="331"/>
    </location>
</feature>
<dbReference type="PANTHER" id="PTHR45686">
    <property type="entry name" value="ADP-RIBOSYLATION FACTOR GTPASE ACTIVATING PROTEIN 3, ISOFORM H-RELATED"/>
    <property type="match status" value="1"/>
</dbReference>
<keyword evidence="7" id="KW-1185">Reference proteome</keyword>
<dbReference type="Gene3D" id="1.10.220.150">
    <property type="entry name" value="Arf GTPase activating protein"/>
    <property type="match status" value="1"/>
</dbReference>
<dbReference type="FunFam" id="1.10.220.150:FF:000004">
    <property type="entry name" value="Putative ADP-ribosylation factor GTPase-activating protein 2"/>
    <property type="match status" value="1"/>
</dbReference>
<evidence type="ECO:0000256" key="1">
    <source>
        <dbReference type="ARBA" id="ARBA00022468"/>
    </source>
</evidence>
<keyword evidence="4" id="KW-0862">Zinc</keyword>
<name>A0A7D9HQH6_PARCT</name>
<evidence type="ECO:0000256" key="4">
    <source>
        <dbReference type="ARBA" id="ARBA00022833"/>
    </source>
</evidence>
<dbReference type="InterPro" id="IPR037278">
    <property type="entry name" value="ARFGAP/RecO"/>
</dbReference>
<dbReference type="GO" id="GO:0048205">
    <property type="term" value="P:COPI coating of Golgi vesicle"/>
    <property type="evidence" value="ECO:0007669"/>
    <property type="project" value="TreeGrafter"/>
</dbReference>
<feature type="compositionally biased region" description="Polar residues" evidence="5">
    <location>
        <begin position="332"/>
        <end position="345"/>
    </location>
</feature>
<feature type="compositionally biased region" description="Low complexity" evidence="5">
    <location>
        <begin position="174"/>
        <end position="190"/>
    </location>
</feature>
<dbReference type="CDD" id="cd08959">
    <property type="entry name" value="ArfGap_ArfGap1_like"/>
    <property type="match status" value="1"/>
</dbReference>
<protein>
    <submittedName>
        <fullName evidence="6">ADP-ribosylation factor GTPase-activating 2-like isoform X1</fullName>
    </submittedName>
</protein>
<keyword evidence="1" id="KW-0343">GTPase activation</keyword>
<dbReference type="GO" id="GO:0000139">
    <property type="term" value="C:Golgi membrane"/>
    <property type="evidence" value="ECO:0007669"/>
    <property type="project" value="GOC"/>
</dbReference>
<dbReference type="AlphaFoldDB" id="A0A7D9HQH6"/>
<reference evidence="6" key="1">
    <citation type="submission" date="2020-04" db="EMBL/GenBank/DDBJ databases">
        <authorList>
            <person name="Alioto T."/>
            <person name="Alioto T."/>
            <person name="Gomez Garrido J."/>
        </authorList>
    </citation>
    <scope>NUCLEOTIDE SEQUENCE</scope>
    <source>
        <strain evidence="6">A484AB</strain>
    </source>
</reference>
<feature type="region of interest" description="Disordered" evidence="5">
    <location>
        <begin position="205"/>
        <end position="239"/>
    </location>
</feature>
<dbReference type="OrthoDB" id="983479at2759"/>
<proteinExistence type="predicted"/>
<feature type="region of interest" description="Disordered" evidence="5">
    <location>
        <begin position="312"/>
        <end position="423"/>
    </location>
</feature>